<dbReference type="Proteomes" id="UP000595437">
    <property type="component" value="Chromosome 10"/>
</dbReference>
<sequence>VFWGYKSLANGPLDFAKPNRDVLGLQIPHQWALAFSRTQSLFFRVTSSLPMGARIPPNTIELFLGYKSSANGPSGSAKHNRGVLGLQLPRQWVLGFCQTQVRQIWGANPLSVSPHEPAGSVGHY</sequence>
<keyword evidence="2" id="KW-1185">Reference proteome</keyword>
<accession>A0A7T8K121</accession>
<proteinExistence type="predicted"/>
<evidence type="ECO:0000313" key="2">
    <source>
        <dbReference type="Proteomes" id="UP000595437"/>
    </source>
</evidence>
<organism evidence="1 2">
    <name type="scientific">Caligus rogercresseyi</name>
    <name type="common">Sea louse</name>
    <dbReference type="NCBI Taxonomy" id="217165"/>
    <lineage>
        <taxon>Eukaryota</taxon>
        <taxon>Metazoa</taxon>
        <taxon>Ecdysozoa</taxon>
        <taxon>Arthropoda</taxon>
        <taxon>Crustacea</taxon>
        <taxon>Multicrustacea</taxon>
        <taxon>Hexanauplia</taxon>
        <taxon>Copepoda</taxon>
        <taxon>Siphonostomatoida</taxon>
        <taxon>Caligidae</taxon>
        <taxon>Caligus</taxon>
    </lineage>
</organism>
<protein>
    <submittedName>
        <fullName evidence="1">Uncharacterized protein</fullName>
    </submittedName>
</protein>
<name>A0A7T8K121_CALRO</name>
<evidence type="ECO:0000313" key="1">
    <source>
        <dbReference type="EMBL" id="QQP41606.1"/>
    </source>
</evidence>
<feature type="non-terminal residue" evidence="1">
    <location>
        <position position="1"/>
    </location>
</feature>
<dbReference type="EMBL" id="CP045899">
    <property type="protein sequence ID" value="QQP41606.1"/>
    <property type="molecule type" value="Genomic_DNA"/>
</dbReference>
<dbReference type="AlphaFoldDB" id="A0A7T8K121"/>
<gene>
    <name evidence="1" type="ORF">FKW44_016028</name>
</gene>
<reference evidence="2" key="1">
    <citation type="submission" date="2021-01" db="EMBL/GenBank/DDBJ databases">
        <title>Caligus Genome Assembly.</title>
        <authorList>
            <person name="Gallardo-Escarate C."/>
        </authorList>
    </citation>
    <scope>NUCLEOTIDE SEQUENCE [LARGE SCALE GENOMIC DNA]</scope>
</reference>